<dbReference type="InterPro" id="IPR050296">
    <property type="entry name" value="Antp_homeobox"/>
</dbReference>
<dbReference type="InterPro" id="IPR001356">
    <property type="entry name" value="HD"/>
</dbReference>
<dbReference type="GO" id="GO:0009952">
    <property type="term" value="P:anterior/posterior pattern specification"/>
    <property type="evidence" value="ECO:0007669"/>
    <property type="project" value="TreeGrafter"/>
</dbReference>
<dbReference type="CDD" id="cd00086">
    <property type="entry name" value="homeodomain"/>
    <property type="match status" value="1"/>
</dbReference>
<organism evidence="9 10">
    <name type="scientific">Penaeus vannamei</name>
    <name type="common">Whiteleg shrimp</name>
    <name type="synonym">Litopenaeus vannamei</name>
    <dbReference type="NCBI Taxonomy" id="6689"/>
    <lineage>
        <taxon>Eukaryota</taxon>
        <taxon>Metazoa</taxon>
        <taxon>Ecdysozoa</taxon>
        <taxon>Arthropoda</taxon>
        <taxon>Crustacea</taxon>
        <taxon>Multicrustacea</taxon>
        <taxon>Malacostraca</taxon>
        <taxon>Eumalacostraca</taxon>
        <taxon>Eucarida</taxon>
        <taxon>Decapoda</taxon>
        <taxon>Dendrobranchiata</taxon>
        <taxon>Penaeoidea</taxon>
        <taxon>Penaeidae</taxon>
        <taxon>Penaeus</taxon>
    </lineage>
</organism>
<accession>A0A423SP45</accession>
<feature type="compositionally biased region" description="Low complexity" evidence="7">
    <location>
        <begin position="284"/>
        <end position="304"/>
    </location>
</feature>
<dbReference type="GO" id="GO:0000978">
    <property type="term" value="F:RNA polymerase II cis-regulatory region sequence-specific DNA binding"/>
    <property type="evidence" value="ECO:0007669"/>
    <property type="project" value="TreeGrafter"/>
</dbReference>
<protein>
    <recommendedName>
        <fullName evidence="8">Homeobox domain-containing protein</fullName>
    </recommendedName>
</protein>
<evidence type="ECO:0000256" key="1">
    <source>
        <dbReference type="ARBA" id="ARBA00004123"/>
    </source>
</evidence>
<dbReference type="GO" id="GO:0000122">
    <property type="term" value="P:negative regulation of transcription by RNA polymerase II"/>
    <property type="evidence" value="ECO:0007669"/>
    <property type="project" value="TreeGrafter"/>
</dbReference>
<evidence type="ECO:0000256" key="6">
    <source>
        <dbReference type="RuleBase" id="RU000682"/>
    </source>
</evidence>
<evidence type="ECO:0000313" key="10">
    <source>
        <dbReference type="Proteomes" id="UP000283509"/>
    </source>
</evidence>
<dbReference type="Proteomes" id="UP000283509">
    <property type="component" value="Unassembled WGS sequence"/>
</dbReference>
<feature type="compositionally biased region" description="Polar residues" evidence="7">
    <location>
        <begin position="391"/>
        <end position="406"/>
    </location>
</feature>
<dbReference type="SMART" id="SM00389">
    <property type="entry name" value="HOX"/>
    <property type="match status" value="1"/>
</dbReference>
<feature type="DNA-binding region" description="Homeobox" evidence="5">
    <location>
        <begin position="227"/>
        <end position="273"/>
    </location>
</feature>
<proteinExistence type="predicted"/>
<feature type="compositionally biased region" description="Low complexity" evidence="7">
    <location>
        <begin position="315"/>
        <end position="325"/>
    </location>
</feature>
<reference evidence="9 10" key="1">
    <citation type="submission" date="2018-04" db="EMBL/GenBank/DDBJ databases">
        <authorList>
            <person name="Zhang X."/>
            <person name="Yuan J."/>
            <person name="Li F."/>
            <person name="Xiang J."/>
        </authorList>
    </citation>
    <scope>NUCLEOTIDE SEQUENCE [LARGE SCALE GENOMIC DNA]</scope>
    <source>
        <tissue evidence="9">Muscle</tissue>
    </source>
</reference>
<dbReference type="GO" id="GO:0005634">
    <property type="term" value="C:nucleus"/>
    <property type="evidence" value="ECO:0007669"/>
    <property type="project" value="UniProtKB-SubCell"/>
</dbReference>
<dbReference type="PANTHER" id="PTHR45659">
    <property type="entry name" value="HOMEOBOX PROTEIN HOX"/>
    <property type="match status" value="1"/>
</dbReference>
<dbReference type="STRING" id="6689.A0A423SP45"/>
<evidence type="ECO:0000256" key="3">
    <source>
        <dbReference type="ARBA" id="ARBA00023155"/>
    </source>
</evidence>
<comment type="caution">
    <text evidence="9">The sequence shown here is derived from an EMBL/GenBank/DDBJ whole genome shotgun (WGS) entry which is preliminary data.</text>
</comment>
<feature type="compositionally biased region" description="Polar residues" evidence="7">
    <location>
        <begin position="333"/>
        <end position="347"/>
    </location>
</feature>
<dbReference type="SUPFAM" id="SSF46689">
    <property type="entry name" value="Homeodomain-like"/>
    <property type="match status" value="1"/>
</dbReference>
<feature type="domain" description="Homeobox" evidence="8">
    <location>
        <begin position="225"/>
        <end position="272"/>
    </location>
</feature>
<evidence type="ECO:0000256" key="2">
    <source>
        <dbReference type="ARBA" id="ARBA00023125"/>
    </source>
</evidence>
<dbReference type="PROSITE" id="PS50071">
    <property type="entry name" value="HOMEOBOX_2"/>
    <property type="match status" value="1"/>
</dbReference>
<reference evidence="9 10" key="2">
    <citation type="submission" date="2019-01" db="EMBL/GenBank/DDBJ databases">
        <title>The decoding of complex shrimp genome reveals the adaptation for benthos swimmer, frequently molting mechanism and breeding impact on genome.</title>
        <authorList>
            <person name="Sun Y."/>
            <person name="Gao Y."/>
            <person name="Yu Y."/>
        </authorList>
    </citation>
    <scope>NUCLEOTIDE SEQUENCE [LARGE SCALE GENOMIC DNA]</scope>
    <source>
        <tissue evidence="9">Muscle</tissue>
    </source>
</reference>
<name>A0A423SP45_PENVA</name>
<evidence type="ECO:0000313" key="9">
    <source>
        <dbReference type="EMBL" id="ROT66005.1"/>
    </source>
</evidence>
<sequence length="406" mass="44024">MKEAADEQEQELSAMKAAADEQEQELSVKLTAADEQEQELSAMKAAADQQEQELSTMKEAADQQKQELSAMKVAADQQKEELFAKLTAADEQEQELTESKALVSGGLPAAPTLCSRTLRGLSAALFTYGAGSVFGKWRALLTLPLRDVSGEPGEEPALCISFSRLSACLFVCFLPLRLFLPSVLSSERQTPTKEGAHSGKAKKCNVWRGPPLPILPTNMQFAHGLEYKRKRTAFTRHMILELEKEFLLNQYLTGSRKKDIALRTGAKVEKVENEKGRRIVEGASPDQSPGSQSSQSGQVSGLSQHFSHQQAYSHQQQRTPQQEQQKSSEPRAGQQTSPQGQGWSGHTSGFGHLSGRVVPPGLVPITLPYTRAAAGGTRPPPNPGGTRDAAQASQTPSKSSSFDSLL</sequence>
<evidence type="ECO:0000256" key="7">
    <source>
        <dbReference type="SAM" id="MobiDB-lite"/>
    </source>
</evidence>
<feature type="compositionally biased region" description="Acidic residues" evidence="7">
    <location>
        <begin position="1"/>
        <end position="10"/>
    </location>
</feature>
<dbReference type="GO" id="GO:0000981">
    <property type="term" value="F:DNA-binding transcription factor activity, RNA polymerase II-specific"/>
    <property type="evidence" value="ECO:0007669"/>
    <property type="project" value="TreeGrafter"/>
</dbReference>
<comment type="subcellular location">
    <subcellularLocation>
        <location evidence="1 5 6">Nucleus</location>
    </subcellularLocation>
</comment>
<feature type="region of interest" description="Disordered" evidence="7">
    <location>
        <begin position="369"/>
        <end position="406"/>
    </location>
</feature>
<dbReference type="PANTHER" id="PTHR45659:SF22">
    <property type="entry name" value="HOMEOTIC PROTEIN ANTENNAPEDIA-RELATED"/>
    <property type="match status" value="1"/>
</dbReference>
<dbReference type="AlphaFoldDB" id="A0A423SP45"/>
<keyword evidence="3 5" id="KW-0371">Homeobox</keyword>
<evidence type="ECO:0000259" key="8">
    <source>
        <dbReference type="PROSITE" id="PS50071"/>
    </source>
</evidence>
<dbReference type="OrthoDB" id="10261408at2759"/>
<feature type="region of interest" description="Disordered" evidence="7">
    <location>
        <begin position="1"/>
        <end position="65"/>
    </location>
</feature>
<gene>
    <name evidence="9" type="ORF">C7M84_016012</name>
</gene>
<dbReference type="Pfam" id="PF00046">
    <property type="entry name" value="Homeodomain"/>
    <property type="match status" value="1"/>
</dbReference>
<feature type="region of interest" description="Disordered" evidence="7">
    <location>
        <begin position="272"/>
        <end position="356"/>
    </location>
</feature>
<keyword evidence="2 5" id="KW-0238">DNA-binding</keyword>
<evidence type="ECO:0000256" key="5">
    <source>
        <dbReference type="PROSITE-ProRule" id="PRU00108"/>
    </source>
</evidence>
<feature type="compositionally biased region" description="Polar residues" evidence="7">
    <location>
        <begin position="305"/>
        <end position="314"/>
    </location>
</feature>
<dbReference type="InterPro" id="IPR009057">
    <property type="entry name" value="Homeodomain-like_sf"/>
</dbReference>
<keyword evidence="4 5" id="KW-0539">Nucleus</keyword>
<evidence type="ECO:0000256" key="4">
    <source>
        <dbReference type="ARBA" id="ARBA00023242"/>
    </source>
</evidence>
<dbReference type="Gene3D" id="1.10.10.60">
    <property type="entry name" value="Homeodomain-like"/>
    <property type="match status" value="1"/>
</dbReference>
<dbReference type="EMBL" id="QCYY01003002">
    <property type="protein sequence ID" value="ROT66005.1"/>
    <property type="molecule type" value="Genomic_DNA"/>
</dbReference>
<keyword evidence="10" id="KW-1185">Reference proteome</keyword>